<dbReference type="EC" id="3.6.4.-" evidence="13"/>
<evidence type="ECO:0000313" key="17">
    <source>
        <dbReference type="Proteomes" id="UP000235682"/>
    </source>
</evidence>
<dbReference type="PROSITE" id="PS51192">
    <property type="entry name" value="HELICASE_ATP_BIND_1"/>
    <property type="match status" value="1"/>
</dbReference>
<dbReference type="Pfam" id="PF00270">
    <property type="entry name" value="DEAD"/>
    <property type="match status" value="1"/>
</dbReference>
<dbReference type="Gene3D" id="3.30.2060.10">
    <property type="entry name" value="Penicillin-binding protein 1b domain"/>
    <property type="match status" value="1"/>
</dbReference>
<dbReference type="InterPro" id="IPR003711">
    <property type="entry name" value="CarD-like/TRCF_RID"/>
</dbReference>
<evidence type="ECO:0000256" key="4">
    <source>
        <dbReference type="ARBA" id="ARBA00022763"/>
    </source>
</evidence>
<organism evidence="16 17">
    <name type="scientific">Dolosicoccus paucivorans</name>
    <dbReference type="NCBI Taxonomy" id="84521"/>
    <lineage>
        <taxon>Bacteria</taxon>
        <taxon>Bacillati</taxon>
        <taxon>Bacillota</taxon>
        <taxon>Bacilli</taxon>
        <taxon>Lactobacillales</taxon>
        <taxon>Aerococcaceae</taxon>
        <taxon>Dolosicoccus</taxon>
    </lineage>
</organism>
<dbReference type="SUPFAM" id="SSF141259">
    <property type="entry name" value="CarD-like"/>
    <property type="match status" value="1"/>
</dbReference>
<dbReference type="Gene3D" id="3.40.50.11180">
    <property type="match status" value="1"/>
</dbReference>
<dbReference type="OrthoDB" id="9804325at2"/>
<accession>A0A2N6SL51</accession>
<dbReference type="GO" id="GO:0016787">
    <property type="term" value="F:hydrolase activity"/>
    <property type="evidence" value="ECO:0007669"/>
    <property type="project" value="UniProtKB-KW"/>
</dbReference>
<protein>
    <recommendedName>
        <fullName evidence="12 13">Transcription-repair-coupling factor</fullName>
        <shortName evidence="13">TRCF</shortName>
        <ecNumber evidence="13">3.6.4.-</ecNumber>
    </recommendedName>
</protein>
<dbReference type="SMART" id="SM00982">
    <property type="entry name" value="TRCF"/>
    <property type="match status" value="1"/>
</dbReference>
<dbReference type="GO" id="GO:0003684">
    <property type="term" value="F:damaged DNA binding"/>
    <property type="evidence" value="ECO:0007669"/>
    <property type="project" value="InterPro"/>
</dbReference>
<evidence type="ECO:0000259" key="15">
    <source>
        <dbReference type="PROSITE" id="PS51194"/>
    </source>
</evidence>
<dbReference type="Pfam" id="PF00271">
    <property type="entry name" value="Helicase_C"/>
    <property type="match status" value="1"/>
</dbReference>
<dbReference type="GO" id="GO:0005524">
    <property type="term" value="F:ATP binding"/>
    <property type="evidence" value="ECO:0007669"/>
    <property type="project" value="UniProtKB-UniRule"/>
</dbReference>
<dbReference type="AlphaFoldDB" id="A0A2N6SL51"/>
<dbReference type="PROSITE" id="PS51194">
    <property type="entry name" value="HELICASE_CTER"/>
    <property type="match status" value="1"/>
</dbReference>
<keyword evidence="7 13" id="KW-0067">ATP-binding</keyword>
<dbReference type="HAMAP" id="MF_00969">
    <property type="entry name" value="TRCF"/>
    <property type="match status" value="1"/>
</dbReference>
<evidence type="ECO:0000256" key="6">
    <source>
        <dbReference type="ARBA" id="ARBA00022806"/>
    </source>
</evidence>
<evidence type="ECO:0000256" key="3">
    <source>
        <dbReference type="ARBA" id="ARBA00022741"/>
    </source>
</evidence>
<reference evidence="16 17" key="1">
    <citation type="submission" date="2017-09" db="EMBL/GenBank/DDBJ databases">
        <title>Bacterial strain isolated from the female urinary microbiota.</title>
        <authorList>
            <person name="Thomas-White K."/>
            <person name="Kumar N."/>
            <person name="Forster S."/>
            <person name="Putonti C."/>
            <person name="Lawley T."/>
            <person name="Wolfe A.J."/>
        </authorList>
    </citation>
    <scope>NUCLEOTIDE SEQUENCE [LARGE SCALE GENOMIC DNA]</scope>
    <source>
        <strain evidence="16 17">UMB0852</strain>
    </source>
</reference>
<dbReference type="InterPro" id="IPR004576">
    <property type="entry name" value="Mfd"/>
</dbReference>
<evidence type="ECO:0000256" key="8">
    <source>
        <dbReference type="ARBA" id="ARBA00023125"/>
    </source>
</evidence>
<dbReference type="InterPro" id="IPR047112">
    <property type="entry name" value="RecG/Mfd"/>
</dbReference>
<dbReference type="FunFam" id="3.40.50.300:FF:000546">
    <property type="entry name" value="Transcription-repair-coupling factor"/>
    <property type="match status" value="1"/>
</dbReference>
<dbReference type="InterPro" id="IPR037235">
    <property type="entry name" value="TRCF-like_C_D7"/>
</dbReference>
<dbReference type="Gene3D" id="3.90.1150.50">
    <property type="entry name" value="Transcription-repair-coupling factor, D7 domain"/>
    <property type="match status" value="1"/>
</dbReference>
<evidence type="ECO:0000256" key="10">
    <source>
        <dbReference type="ARBA" id="ARBA00061104"/>
    </source>
</evidence>
<evidence type="ECO:0000256" key="13">
    <source>
        <dbReference type="HAMAP-Rule" id="MF_00969"/>
    </source>
</evidence>
<dbReference type="GO" id="GO:0006355">
    <property type="term" value="P:regulation of DNA-templated transcription"/>
    <property type="evidence" value="ECO:0007669"/>
    <property type="project" value="UniProtKB-UniRule"/>
</dbReference>
<dbReference type="SMART" id="SM01058">
    <property type="entry name" value="CarD_TRCF"/>
    <property type="match status" value="1"/>
</dbReference>
<dbReference type="Proteomes" id="UP000235682">
    <property type="component" value="Unassembled WGS sequence"/>
</dbReference>
<dbReference type="PANTHER" id="PTHR47964">
    <property type="entry name" value="ATP-DEPENDENT DNA HELICASE HOMOLOG RECG, CHLOROPLASTIC"/>
    <property type="match status" value="1"/>
</dbReference>
<dbReference type="GO" id="GO:0003678">
    <property type="term" value="F:DNA helicase activity"/>
    <property type="evidence" value="ECO:0007669"/>
    <property type="project" value="TreeGrafter"/>
</dbReference>
<gene>
    <name evidence="13 16" type="primary">mfd</name>
    <name evidence="16" type="ORF">CJ205_07935</name>
</gene>
<evidence type="ECO:0000256" key="11">
    <source>
        <dbReference type="ARBA" id="ARBA00061399"/>
    </source>
</evidence>
<dbReference type="RefSeq" id="WP_102227414.1">
    <property type="nucleotide sequence ID" value="NZ_PNFY01000003.1"/>
</dbReference>
<dbReference type="InterPro" id="IPR014001">
    <property type="entry name" value="Helicase_ATP-bd"/>
</dbReference>
<dbReference type="SMART" id="SM00490">
    <property type="entry name" value="HELICc"/>
    <property type="match status" value="1"/>
</dbReference>
<dbReference type="InterPro" id="IPR001650">
    <property type="entry name" value="Helicase_C-like"/>
</dbReference>
<dbReference type="Pfam" id="PF17757">
    <property type="entry name" value="UvrB_inter"/>
    <property type="match status" value="1"/>
</dbReference>
<dbReference type="InterPro" id="IPR011545">
    <property type="entry name" value="DEAD/DEAH_box_helicase_dom"/>
</dbReference>
<dbReference type="SUPFAM" id="SSF143517">
    <property type="entry name" value="TRCF domain-like"/>
    <property type="match status" value="1"/>
</dbReference>
<keyword evidence="3 13" id="KW-0547">Nucleotide-binding</keyword>
<feature type="domain" description="Helicase ATP-binding" evidence="14">
    <location>
        <begin position="632"/>
        <end position="793"/>
    </location>
</feature>
<keyword evidence="5 13" id="KW-0378">Hydrolase</keyword>
<dbReference type="GO" id="GO:0005737">
    <property type="term" value="C:cytoplasm"/>
    <property type="evidence" value="ECO:0007669"/>
    <property type="project" value="UniProtKB-SubCell"/>
</dbReference>
<dbReference type="Pfam" id="PF03461">
    <property type="entry name" value="TRCF"/>
    <property type="match status" value="1"/>
</dbReference>
<evidence type="ECO:0000256" key="9">
    <source>
        <dbReference type="ARBA" id="ARBA00023204"/>
    </source>
</evidence>
<dbReference type="InterPro" id="IPR041471">
    <property type="entry name" value="UvrB_inter"/>
</dbReference>
<keyword evidence="2 13" id="KW-0963">Cytoplasm</keyword>
<comment type="caution">
    <text evidence="16">The sequence shown here is derived from an EMBL/GenBank/DDBJ whole genome shotgun (WGS) entry which is preliminary data.</text>
</comment>
<dbReference type="PANTHER" id="PTHR47964:SF1">
    <property type="entry name" value="ATP-DEPENDENT DNA HELICASE HOMOLOG RECG, CHLOROPLASTIC"/>
    <property type="match status" value="1"/>
</dbReference>
<dbReference type="SMART" id="SM00487">
    <property type="entry name" value="DEXDc"/>
    <property type="match status" value="1"/>
</dbReference>
<evidence type="ECO:0000256" key="2">
    <source>
        <dbReference type="ARBA" id="ARBA00022490"/>
    </source>
</evidence>
<dbReference type="Pfam" id="PF02559">
    <property type="entry name" value="CarD_TRCF_RID"/>
    <property type="match status" value="1"/>
</dbReference>
<comment type="subcellular location">
    <subcellularLocation>
        <location evidence="1 13">Cytoplasm</location>
    </subcellularLocation>
</comment>
<dbReference type="InterPro" id="IPR027417">
    <property type="entry name" value="P-loop_NTPase"/>
</dbReference>
<sequence length="1176" mass="134645">MIASHILQPVAREMLSNQTKHPHLLTGLDGSSRSLMIASLFKESPEHTLIVEPIESRRTQLVQDLQSLLPQVPIHTFIVEDSLAVEFSYQSHDLVAERVEALNALIQDEPCIVLTNLQGIRKPLSDPRRWKSEQLTFEMGTEIEMETLERTLLTFGYHREAMVEQPGQFSVRGGIVDYFPFDSDFPIRLDFFDTELDSIRYFNFETQESVDNATEVKLTPVTDVLFSIQDQQQLLPVLKKHLTSALNTMKDEELKRTLEKGMTHQLEALEHDEPLKFPQAYLTLLTDQPYSLLNYLPNNGRLIVMEFDKLLSSQNQSIEEENYWIEQEVVKGQLLPGLDIKLDGYHLFRQDSRLSFVFATIQRGLGNMSFASIQNFHYRAMTPFFNQLALFKEEVAHWQKQNYTIDVVVGSLQEAKRTATHFEEEGIGPVVIQSTKQEPGVVNIAVANIQRGFELPLLKYALVTEKELYNKQPARRVRSQKMSNAERIKSYNELKVGDYVVHVNHGIGKYTGMETIQVKGVHRDLLAIEYQNNARVMIPVDQLHLIQKYIGSEAKAPRLHKLGGTEWTKTKQRVASTVEDIADELIALYAEREAEKGYAFSPDTPEQKEFEDAFPYVETDDQLKSTSEIKVDMEKERPMDRLLVGDVGYGKTEVAMRAIFKAVMDGKQVAFLVPTTILAQQHYQSLVERFADYPFEIGLLSRFVTRKEQNETIEGLKIGAISIVVGTHRLLSKDIKFNDLGLLVVDEEQRFGVKHKERLKQLKANVDVLTLTATPIPRTLNMAMMGVRDLSVIETPPQNRYPVQTYIMERNEGAIKSAIEREMDRGGQVFYLYNRVDTIHERAAQIQELVPDARIAVAHGQMTEVALETALIDFIQGEYDVLVTTTIIETGVDIPNANTLFIEDADRMGLSTLYQLRGRVGRTHRIAYAYLMYEPFKQLSQVSETRLQAMREFTELGSGFKIAMRDLSIRGAGNLLGQQQSGFIDSVGFDLYSQMLKEAVDKKRGIDHQDHPYETSELEWDIQVDAYIPNSYIEDERQKISFYKLIQQIDSVENYRNVQEQLIDRYGDYPQEVADLLEVALIKAYGLRAGIERIKQQSPLLFVWFSEKASAFLKGPNIFEALKDIPLKAQVQMDQDRLKLQLTIQGQTSQEWLAALRQLVEQTEQLMNKQEEDNET</sequence>
<evidence type="ECO:0000256" key="7">
    <source>
        <dbReference type="ARBA" id="ARBA00022840"/>
    </source>
</evidence>
<dbReference type="CDD" id="cd17991">
    <property type="entry name" value="DEXHc_TRCF"/>
    <property type="match status" value="1"/>
</dbReference>
<keyword evidence="17" id="KW-1185">Reference proteome</keyword>
<dbReference type="STRING" id="84521.SAMN04487994_103217"/>
<keyword evidence="8 13" id="KW-0238">DNA-binding</keyword>
<dbReference type="NCBIfam" id="TIGR00580">
    <property type="entry name" value="mfd"/>
    <property type="match status" value="1"/>
</dbReference>
<dbReference type="Gene3D" id="2.40.10.170">
    <property type="match status" value="1"/>
</dbReference>
<dbReference type="InterPro" id="IPR036101">
    <property type="entry name" value="CarD-like/TRCF_RID_sf"/>
</dbReference>
<dbReference type="Gene3D" id="3.40.50.300">
    <property type="entry name" value="P-loop containing nucleotide triphosphate hydrolases"/>
    <property type="match status" value="2"/>
</dbReference>
<proteinExistence type="inferred from homology"/>
<evidence type="ECO:0000256" key="1">
    <source>
        <dbReference type="ARBA" id="ARBA00004496"/>
    </source>
</evidence>
<feature type="domain" description="Helicase C-terminal" evidence="15">
    <location>
        <begin position="814"/>
        <end position="968"/>
    </location>
</feature>
<evidence type="ECO:0000259" key="14">
    <source>
        <dbReference type="PROSITE" id="PS51192"/>
    </source>
</evidence>
<evidence type="ECO:0000256" key="5">
    <source>
        <dbReference type="ARBA" id="ARBA00022801"/>
    </source>
</evidence>
<dbReference type="InterPro" id="IPR005118">
    <property type="entry name" value="TRCF_C"/>
</dbReference>
<name>A0A2N6SL51_9LACT</name>
<dbReference type="GO" id="GO:0000716">
    <property type="term" value="P:transcription-coupled nucleotide-excision repair, DNA damage recognition"/>
    <property type="evidence" value="ECO:0007669"/>
    <property type="project" value="UniProtKB-UniRule"/>
</dbReference>
<evidence type="ECO:0000313" key="16">
    <source>
        <dbReference type="EMBL" id="PMC57766.1"/>
    </source>
</evidence>
<comment type="similarity">
    <text evidence="10 13">In the N-terminal section; belongs to the UvrB family.</text>
</comment>
<dbReference type="EMBL" id="PNHE01000049">
    <property type="protein sequence ID" value="PMC57766.1"/>
    <property type="molecule type" value="Genomic_DNA"/>
</dbReference>
<keyword evidence="6" id="KW-0347">Helicase</keyword>
<evidence type="ECO:0000256" key="12">
    <source>
        <dbReference type="ARBA" id="ARBA00070128"/>
    </source>
</evidence>
<keyword evidence="4 13" id="KW-0227">DNA damage</keyword>
<dbReference type="SUPFAM" id="SSF52540">
    <property type="entry name" value="P-loop containing nucleoside triphosphate hydrolases"/>
    <property type="match status" value="4"/>
</dbReference>
<comment type="similarity">
    <text evidence="11 13">In the C-terminal section; belongs to the helicase family. RecG subfamily.</text>
</comment>
<comment type="function">
    <text evidence="13">Couples transcription and DNA repair by recognizing RNA polymerase (RNAP) stalled at DNA lesions. Mediates ATP-dependent release of RNAP and its truncated transcript from the DNA, and recruitment of nucleotide excision repair machinery to the damaged site.</text>
</comment>
<keyword evidence="9 13" id="KW-0234">DNA repair</keyword>